<keyword evidence="2" id="KW-1185">Reference proteome</keyword>
<accession>A0A398B972</accession>
<comment type="caution">
    <text evidence="1">The sequence shown here is derived from an EMBL/GenBank/DDBJ whole genome shotgun (WGS) entry which is preliminary data.</text>
</comment>
<evidence type="ECO:0000313" key="1">
    <source>
        <dbReference type="EMBL" id="RID84450.1"/>
    </source>
</evidence>
<proteinExistence type="predicted"/>
<dbReference type="OrthoDB" id="2912591at2"/>
<dbReference type="AlphaFoldDB" id="A0A398B972"/>
<protein>
    <submittedName>
        <fullName evidence="1">Uncharacterized protein</fullName>
    </submittedName>
</protein>
<evidence type="ECO:0000313" key="2">
    <source>
        <dbReference type="Proteomes" id="UP000265816"/>
    </source>
</evidence>
<sequence length="264" mass="30274">MDMVKLSIEELMFCFYSEGLFEQGLGLKQNYFPEMTDEQQDFAFQVSCRSLLAKEMLEYSEHSYKLKKDYAPFIKALANSRYSLNASKFESDENLQRTHSFLVTEHDIYSYCTIHDEQVHQITKLNSVEQISEELSAFFGLESIPSACEELFVLENEDFEELLKGVSENSALLEGAMAKLDLENGLVNEFMKDLLSRRGMMDSIVQFQYDKSNQPNVSDLIFVIPGKLRHWFITGSVKNKFTLRAANKEVLQRIVSGSGILTSI</sequence>
<organism evidence="1 2">
    <name type="scientific">Mesobacillus zeae</name>
    <dbReference type="NCBI Taxonomy" id="1917180"/>
    <lineage>
        <taxon>Bacteria</taxon>
        <taxon>Bacillati</taxon>
        <taxon>Bacillota</taxon>
        <taxon>Bacilli</taxon>
        <taxon>Bacillales</taxon>
        <taxon>Bacillaceae</taxon>
        <taxon>Mesobacillus</taxon>
    </lineage>
</organism>
<dbReference type="Proteomes" id="UP000265816">
    <property type="component" value="Unassembled WGS sequence"/>
</dbReference>
<dbReference type="RefSeq" id="WP_119113311.1">
    <property type="nucleotide sequence ID" value="NZ_CBCSEO010000007.1"/>
</dbReference>
<gene>
    <name evidence="1" type="ORF">D1970_13030</name>
</gene>
<reference evidence="1 2" key="1">
    <citation type="submission" date="2018-08" db="EMBL/GenBank/DDBJ databases">
        <title>Bacillus jemisoniae sp. nov., Bacillus chryseoplanitiae sp. nov., Bacillus resnikiae sp. nov., and Bacillus frankliniae sp. nov., isolated from Viking spacecraft and associated surfaces.</title>
        <authorList>
            <person name="Seuylemezian A."/>
            <person name="Vaishampayan P."/>
        </authorList>
    </citation>
    <scope>NUCLEOTIDE SEQUENCE [LARGE SCALE GENOMIC DNA]</scope>
    <source>
        <strain evidence="1 2">JJ-247</strain>
    </source>
</reference>
<dbReference type="EMBL" id="QWVT01000021">
    <property type="protein sequence ID" value="RID84450.1"/>
    <property type="molecule type" value="Genomic_DNA"/>
</dbReference>
<name>A0A398B972_9BACI</name>